<dbReference type="PANTHER" id="PTHR43687:SF5">
    <property type="entry name" value="4FE-4S FERREDOXIN-TYPE DOMAIN-CONTAINING PROTEIN"/>
    <property type="match status" value="1"/>
</dbReference>
<dbReference type="OrthoDB" id="5583at2157"/>
<keyword evidence="7" id="KW-1185">Reference proteome</keyword>
<dbReference type="EMBL" id="LMVM01000041">
    <property type="protein sequence ID" value="PAV02978.1"/>
    <property type="molecule type" value="Genomic_DNA"/>
</dbReference>
<protein>
    <submittedName>
        <fullName evidence="6">Ferredoxin</fullName>
    </submittedName>
</protein>
<feature type="domain" description="4Fe-4S ferredoxin-type" evidence="5">
    <location>
        <begin position="2"/>
        <end position="33"/>
    </location>
</feature>
<accession>A0A2A2H0Q3</accession>
<dbReference type="RefSeq" id="WP_069582418.1">
    <property type="nucleotide sequence ID" value="NZ_LMVM01000041.1"/>
</dbReference>
<keyword evidence="4" id="KW-0411">Iron-sulfur</keyword>
<dbReference type="SUPFAM" id="SSF54862">
    <property type="entry name" value="4Fe-4S ferredoxins"/>
    <property type="match status" value="1"/>
</dbReference>
<proteinExistence type="predicted"/>
<dbReference type="InterPro" id="IPR017900">
    <property type="entry name" value="4Fe4S_Fe_S_CS"/>
</dbReference>
<keyword evidence="2" id="KW-0479">Metal-binding</keyword>
<sequence length="62" mass="6612">MVNVKIDFGKCDGIDCGECADVCSMEILKLEGNKIVIVNPGECSLCETCTDVCPNGAIELEE</sequence>
<dbReference type="GO" id="GO:0051539">
    <property type="term" value="F:4 iron, 4 sulfur cluster binding"/>
    <property type="evidence" value="ECO:0007669"/>
    <property type="project" value="UniProtKB-KW"/>
</dbReference>
<dbReference type="Gene3D" id="3.30.70.20">
    <property type="match status" value="1"/>
</dbReference>
<evidence type="ECO:0000256" key="3">
    <source>
        <dbReference type="ARBA" id="ARBA00023004"/>
    </source>
</evidence>
<comment type="caution">
    <text evidence="6">The sequence shown here is derived from an EMBL/GenBank/DDBJ whole genome shotgun (WGS) entry which is preliminary data.</text>
</comment>
<dbReference type="GO" id="GO:0016491">
    <property type="term" value="F:oxidoreductase activity"/>
    <property type="evidence" value="ECO:0007669"/>
    <property type="project" value="UniProtKB-ARBA"/>
</dbReference>
<keyword evidence="3" id="KW-0408">Iron</keyword>
<evidence type="ECO:0000256" key="4">
    <source>
        <dbReference type="ARBA" id="ARBA00023014"/>
    </source>
</evidence>
<gene>
    <name evidence="6" type="ORF">ASJ80_04015</name>
</gene>
<reference evidence="6 7" key="1">
    <citation type="journal article" date="2017" name="BMC Genomics">
        <title>Genomic analysis of methanogenic archaea reveals a shift towards energy conservation.</title>
        <authorList>
            <person name="Gilmore S.P."/>
            <person name="Henske J.K."/>
            <person name="Sexton J.A."/>
            <person name="Solomon K.V."/>
            <person name="Seppala S."/>
            <person name="Yoo J.I."/>
            <person name="Huyett L.M."/>
            <person name="Pressman A."/>
            <person name="Cogan J.Z."/>
            <person name="Kivenson V."/>
            <person name="Peng X."/>
            <person name="Tan Y."/>
            <person name="Valentine D.L."/>
            <person name="O'Malley M.A."/>
        </authorList>
    </citation>
    <scope>NUCLEOTIDE SEQUENCE [LARGE SCALE GENOMIC DNA]</scope>
    <source>
        <strain evidence="6 7">M.o.H.</strain>
    </source>
</reference>
<evidence type="ECO:0000259" key="5">
    <source>
        <dbReference type="PROSITE" id="PS51379"/>
    </source>
</evidence>
<evidence type="ECO:0000313" key="6">
    <source>
        <dbReference type="EMBL" id="PAV02978.1"/>
    </source>
</evidence>
<dbReference type="Pfam" id="PF13187">
    <property type="entry name" value="Fer4_9"/>
    <property type="match status" value="1"/>
</dbReference>
<evidence type="ECO:0000256" key="2">
    <source>
        <dbReference type="ARBA" id="ARBA00022723"/>
    </source>
</evidence>
<keyword evidence="1" id="KW-0004">4Fe-4S</keyword>
<evidence type="ECO:0000256" key="1">
    <source>
        <dbReference type="ARBA" id="ARBA00022485"/>
    </source>
</evidence>
<name>A0A2A2H0Q3_METBR</name>
<dbReference type="GO" id="GO:0046872">
    <property type="term" value="F:metal ion binding"/>
    <property type="evidence" value="ECO:0007669"/>
    <property type="project" value="UniProtKB-KW"/>
</dbReference>
<dbReference type="PROSITE" id="PS00198">
    <property type="entry name" value="4FE4S_FER_1"/>
    <property type="match status" value="1"/>
</dbReference>
<organism evidence="6 7">
    <name type="scientific">Methanobacterium bryantii</name>
    <dbReference type="NCBI Taxonomy" id="2161"/>
    <lineage>
        <taxon>Archaea</taxon>
        <taxon>Methanobacteriati</taxon>
        <taxon>Methanobacteriota</taxon>
        <taxon>Methanomada group</taxon>
        <taxon>Methanobacteria</taxon>
        <taxon>Methanobacteriales</taxon>
        <taxon>Methanobacteriaceae</taxon>
        <taxon>Methanobacterium</taxon>
    </lineage>
</organism>
<dbReference type="InterPro" id="IPR050572">
    <property type="entry name" value="Fe-S_Ferredoxin"/>
</dbReference>
<dbReference type="Proteomes" id="UP000217784">
    <property type="component" value="Unassembled WGS sequence"/>
</dbReference>
<dbReference type="PROSITE" id="PS51379">
    <property type="entry name" value="4FE4S_FER_2"/>
    <property type="match status" value="2"/>
</dbReference>
<dbReference type="InterPro" id="IPR017896">
    <property type="entry name" value="4Fe4S_Fe-S-bd"/>
</dbReference>
<feature type="domain" description="4Fe-4S ferredoxin-type" evidence="5">
    <location>
        <begin position="34"/>
        <end position="62"/>
    </location>
</feature>
<dbReference type="AlphaFoldDB" id="A0A2A2H0Q3"/>
<evidence type="ECO:0000313" key="7">
    <source>
        <dbReference type="Proteomes" id="UP000217784"/>
    </source>
</evidence>
<dbReference type="PANTHER" id="PTHR43687">
    <property type="entry name" value="ADENYLYLSULFATE REDUCTASE, BETA SUBUNIT"/>
    <property type="match status" value="1"/>
</dbReference>